<dbReference type="AlphaFoldDB" id="A0A1U7HUN6"/>
<protein>
    <recommendedName>
        <fullName evidence="1">NACHT domain-containing protein</fullName>
    </recommendedName>
</protein>
<dbReference type="PROSITE" id="PS50837">
    <property type="entry name" value="NACHT"/>
    <property type="match status" value="1"/>
</dbReference>
<dbReference type="InterPro" id="IPR054501">
    <property type="entry name" value="NCH2"/>
</dbReference>
<dbReference type="InterPro" id="IPR001387">
    <property type="entry name" value="Cro/C1-type_HTH"/>
</dbReference>
<name>A0A1U7HUN6_9CHRO</name>
<dbReference type="PANTHER" id="PTHR46844:SF1">
    <property type="entry name" value="SLR5058 PROTEIN"/>
    <property type="match status" value="1"/>
</dbReference>
<dbReference type="STRING" id="247279.NIES1031_08305"/>
<dbReference type="Pfam" id="PF05729">
    <property type="entry name" value="NACHT"/>
    <property type="match status" value="1"/>
</dbReference>
<evidence type="ECO:0000259" key="1">
    <source>
        <dbReference type="PROSITE" id="PS50837"/>
    </source>
</evidence>
<dbReference type="PANTHER" id="PTHR46844">
    <property type="entry name" value="SLR5058 PROTEIN"/>
    <property type="match status" value="1"/>
</dbReference>
<dbReference type="InterPro" id="IPR007111">
    <property type="entry name" value="NACHT_NTPase"/>
</dbReference>
<keyword evidence="3" id="KW-1185">Reference proteome</keyword>
<dbReference type="EMBL" id="MRCC01000006">
    <property type="protein sequence ID" value="OKH27302.1"/>
    <property type="molecule type" value="Genomic_DNA"/>
</dbReference>
<dbReference type="CDD" id="cd00009">
    <property type="entry name" value="AAA"/>
    <property type="match status" value="1"/>
</dbReference>
<dbReference type="CDD" id="cd00093">
    <property type="entry name" value="HTH_XRE"/>
    <property type="match status" value="1"/>
</dbReference>
<organism evidence="2 3">
    <name type="scientific">Chroogloeocystis siderophila 5.2 s.c.1</name>
    <dbReference type="NCBI Taxonomy" id="247279"/>
    <lineage>
        <taxon>Bacteria</taxon>
        <taxon>Bacillati</taxon>
        <taxon>Cyanobacteriota</taxon>
        <taxon>Cyanophyceae</taxon>
        <taxon>Oscillatoriophycideae</taxon>
        <taxon>Chroococcales</taxon>
        <taxon>Chroococcaceae</taxon>
        <taxon>Chroogloeocystis</taxon>
    </lineage>
</organism>
<evidence type="ECO:0000313" key="3">
    <source>
        <dbReference type="Proteomes" id="UP000185984"/>
    </source>
</evidence>
<dbReference type="Pfam" id="PF22727">
    <property type="entry name" value="NCH2"/>
    <property type="match status" value="1"/>
</dbReference>
<evidence type="ECO:0000313" key="2">
    <source>
        <dbReference type="EMBL" id="OKH27302.1"/>
    </source>
</evidence>
<dbReference type="SUPFAM" id="SSF52540">
    <property type="entry name" value="P-loop containing nucleoside triphosphate hydrolases"/>
    <property type="match status" value="1"/>
</dbReference>
<proteinExistence type="predicted"/>
<sequence>MKTRSSRSLKATTEGIKRANKAILNFATKIELAVEIEVSRATVQNFFAGKPIDRENFHRICEKLGLPWQEIAELPENYLVSTKQETTFKSEVNTDNEIWRKIQADIQHKHGIIRALDMSYPRPLQEIYTNINVLKSISSRRWLEIEQLQQKYNLSDKKELELYNANKQQISGLQAVQNYSKLIILGKPGSGKTTFLKHLATECAFGKLHFQIPIFISLKNFAASAYTSSLITYINQELTNYDINTSIISQILNQGKALILLDGLDEVRQKEVHRVLQQINQLSTQYHSNQFIITCRIASLEYNLEHFTEVELADFNQSQIIEFVHKWFAGNQAKSNQFLLKLQQNSRLKELATNPLLLTLLCLVFAEAGDFPANRVKLYQEALSIFLKKWDAKRHVERDELYEYLSVQRKHDLLSHIARNTFERGEYFFKQQDLEQYINNYIAKLPDIGSHVNLPIDPEALLKAIEAQHGLLIERARGIYSFSHITFQEHFTAKNIVFNTEPQALTMALTQLVSRITDKRWHEVFILCAGMLPQADYLLLLAKKHIDDLLVNEPQLIQFLNWLSTKAQSVRGSCPSFIIRAFYLDLELARVCDTTAGRLDLASACHPEFARYLDDQLCLDLALDRVLTINSVLGTTKPYLIYHRVLDRAIIRASSTAPELTQVLKMLKQRATKCPQDDSKFVEWWKVFGQDEIKLLQSAVIEHRNFAHNWHFNPHQKNLLKQYYYANTLLLNCLKSKCRVSSEVRQEIENSLLLSSSELFQVAI</sequence>
<dbReference type="InterPro" id="IPR027417">
    <property type="entry name" value="P-loop_NTPase"/>
</dbReference>
<feature type="domain" description="NACHT" evidence="1">
    <location>
        <begin position="180"/>
        <end position="296"/>
    </location>
</feature>
<dbReference type="Proteomes" id="UP000185984">
    <property type="component" value="Unassembled WGS sequence"/>
</dbReference>
<dbReference type="Gene3D" id="3.40.50.300">
    <property type="entry name" value="P-loop containing nucleotide triphosphate hydrolases"/>
    <property type="match status" value="1"/>
</dbReference>
<accession>A0A1U7HUN6</accession>
<gene>
    <name evidence="2" type="ORF">NIES1031_08305</name>
</gene>
<dbReference type="RefSeq" id="WP_073548982.1">
    <property type="nucleotide sequence ID" value="NZ_MRCC01000006.1"/>
</dbReference>
<comment type="caution">
    <text evidence="2">The sequence shown here is derived from an EMBL/GenBank/DDBJ whole genome shotgun (WGS) entry which is preliminary data.</text>
</comment>
<reference evidence="2 3" key="1">
    <citation type="submission" date="2016-11" db="EMBL/GenBank/DDBJ databases">
        <title>Draft Genome Sequences of Nine Cyanobacterial Strains from Diverse Habitats.</title>
        <authorList>
            <person name="Zhu T."/>
            <person name="Hou S."/>
            <person name="Lu X."/>
            <person name="Hess W.R."/>
        </authorList>
    </citation>
    <scope>NUCLEOTIDE SEQUENCE [LARGE SCALE GENOMIC DNA]</scope>
    <source>
        <strain evidence="2 3">5.2 s.c.1</strain>
    </source>
</reference>
<dbReference type="OrthoDB" id="448481at2"/>